<evidence type="ECO:0000313" key="4">
    <source>
        <dbReference type="Proteomes" id="UP000236290"/>
    </source>
</evidence>
<accession>A0A2K0TZW8</accession>
<comment type="caution">
    <text evidence="3">The sequence shown here is derived from an EMBL/GenBank/DDBJ whole genome shotgun (WGS) entry which is preliminary data.</text>
</comment>
<proteinExistence type="predicted"/>
<evidence type="ECO:0000256" key="1">
    <source>
        <dbReference type="SAM" id="SignalP"/>
    </source>
</evidence>
<feature type="domain" description="Epoxide hydrolase N-terminal" evidence="2">
    <location>
        <begin position="35"/>
        <end position="99"/>
    </location>
</feature>
<dbReference type="Proteomes" id="UP000236290">
    <property type="component" value="Unassembled WGS sequence"/>
</dbReference>
<dbReference type="EMBL" id="MTYI01000139">
    <property type="protein sequence ID" value="PNP51061.1"/>
    <property type="molecule type" value="Genomic_DNA"/>
</dbReference>
<protein>
    <recommendedName>
        <fullName evidence="2">Epoxide hydrolase N-terminal domain-containing protein</fullName>
    </recommendedName>
</protein>
<feature type="chain" id="PRO_5014469117" description="Epoxide hydrolase N-terminal domain-containing protein" evidence="1">
    <location>
        <begin position="24"/>
        <end position="99"/>
    </location>
</feature>
<dbReference type="InterPro" id="IPR010497">
    <property type="entry name" value="Epoxide_hydro_N"/>
</dbReference>
<dbReference type="AlphaFoldDB" id="A0A2K0TZW8"/>
<name>A0A2K0TZW8_TRIHA</name>
<dbReference type="Gene3D" id="3.40.50.1820">
    <property type="entry name" value="alpha/beta hydrolase"/>
    <property type="match status" value="1"/>
</dbReference>
<gene>
    <name evidence="3" type="ORF">THARTR1_08289</name>
</gene>
<dbReference type="InterPro" id="IPR029058">
    <property type="entry name" value="AB_hydrolase_fold"/>
</dbReference>
<sequence length="99" mass="10837">MASSHTLTLKLAGLSALLSVSLGTPIEHANHFDLKPFSINLSKGAPRMLELVKGTKLPDKEEYPGVGSSAGIGLDVLKNLQRQWTVDFDWHKEEAKLNK</sequence>
<feature type="signal peptide" evidence="1">
    <location>
        <begin position="1"/>
        <end position="23"/>
    </location>
</feature>
<dbReference type="OrthoDB" id="7130006at2759"/>
<organism evidence="3 4">
    <name type="scientific">Trichoderma harzianum</name>
    <name type="common">Hypocrea lixii</name>
    <dbReference type="NCBI Taxonomy" id="5544"/>
    <lineage>
        <taxon>Eukaryota</taxon>
        <taxon>Fungi</taxon>
        <taxon>Dikarya</taxon>
        <taxon>Ascomycota</taxon>
        <taxon>Pezizomycotina</taxon>
        <taxon>Sordariomycetes</taxon>
        <taxon>Hypocreomycetidae</taxon>
        <taxon>Hypocreales</taxon>
        <taxon>Hypocreaceae</taxon>
        <taxon>Trichoderma</taxon>
    </lineage>
</organism>
<keyword evidence="1" id="KW-0732">Signal</keyword>
<dbReference type="Pfam" id="PF06441">
    <property type="entry name" value="EHN"/>
    <property type="match status" value="1"/>
</dbReference>
<evidence type="ECO:0000259" key="2">
    <source>
        <dbReference type="Pfam" id="PF06441"/>
    </source>
</evidence>
<reference evidence="3 4" key="1">
    <citation type="submission" date="2017-02" db="EMBL/GenBank/DDBJ databases">
        <title>Genomes of Trichoderma spp. with biocontrol activity.</title>
        <authorList>
            <person name="Gardiner D."/>
            <person name="Kazan K."/>
            <person name="Vos C."/>
            <person name="Harvey P."/>
        </authorList>
    </citation>
    <scope>NUCLEOTIDE SEQUENCE [LARGE SCALE GENOMIC DNA]</scope>
    <source>
        <strain evidence="3 4">Tr1</strain>
    </source>
</reference>
<evidence type="ECO:0000313" key="3">
    <source>
        <dbReference type="EMBL" id="PNP51061.1"/>
    </source>
</evidence>